<evidence type="ECO:0000256" key="2">
    <source>
        <dbReference type="ARBA" id="ARBA00023136"/>
    </source>
</evidence>
<evidence type="ECO:0000313" key="5">
    <source>
        <dbReference type="Proteomes" id="UP000190669"/>
    </source>
</evidence>
<dbReference type="Pfam" id="PF00144">
    <property type="entry name" value="Beta-lactamase"/>
    <property type="match status" value="1"/>
</dbReference>
<sequence length="491" mass="56144">MNKCIINSKESIIFERSQPSDNNRFIFSFTIMNKFLYPILFSIAVSVNAQDQNKPAKFDSLFTKKYNDKTFNGNVLIAEKGKIVFQKSFGVADYKTQSLLNNTTVFELASVSKPFTAMGIVMLEKQGKLKYDDPISKFIPELSFYKNITVRNLLNHTSGLPDYIGLFQKNWDKSKFATNKDIVTEFAKYKPEIHFQPNEKYEYSNTGYALLGYIIEKASGKTVGDYLETNVFKPLEMKNTFVYRSRFQPKTIENYAKGFIENDFGTIISPDDLGKSYYTYYLDGIVGDGMVNSTTEDLLKWDRSLYSNKLVNEKDKAIIFQGTKLNNGKMTDYGFGWQIGENKEYGKAVAHSGGWAGYTTYIERNLSKDQTIILLQNIDTPKTEIPAQSVRKILNNEKITVVTAKKTVYNDKVLNQFLGVYSAENFPMKVTVTKENNILYAQATGQDKFPTEAYENNVFAFDLAGIKLIFNPEKNEMILEQGEDKTFFKKE</sequence>
<dbReference type="SUPFAM" id="SSF56601">
    <property type="entry name" value="beta-lactamase/transpeptidase-like"/>
    <property type="match status" value="1"/>
</dbReference>
<dbReference type="PANTHER" id="PTHR46825:SF11">
    <property type="entry name" value="PENICILLIN-BINDING PROTEIN 4"/>
    <property type="match status" value="1"/>
</dbReference>
<keyword evidence="5" id="KW-1185">Reference proteome</keyword>
<protein>
    <submittedName>
        <fullName evidence="4">CubicO group peptidase, beta-lactamase class C family</fullName>
    </submittedName>
</protein>
<gene>
    <name evidence="4" type="ORF">SAMN05421800_10427</name>
</gene>
<dbReference type="InterPro" id="IPR012338">
    <property type="entry name" value="Beta-lactam/transpept-like"/>
</dbReference>
<dbReference type="Gene3D" id="3.40.710.10">
    <property type="entry name" value="DD-peptidase/beta-lactamase superfamily"/>
    <property type="match status" value="1"/>
</dbReference>
<evidence type="ECO:0000259" key="3">
    <source>
        <dbReference type="Pfam" id="PF00144"/>
    </source>
</evidence>
<dbReference type="Proteomes" id="UP000190669">
    <property type="component" value="Unassembled WGS sequence"/>
</dbReference>
<organism evidence="4 5">
    <name type="scientific">Chryseobacterium balustinum</name>
    <dbReference type="NCBI Taxonomy" id="246"/>
    <lineage>
        <taxon>Bacteria</taxon>
        <taxon>Pseudomonadati</taxon>
        <taxon>Bacteroidota</taxon>
        <taxon>Flavobacteriia</taxon>
        <taxon>Flavobacteriales</taxon>
        <taxon>Weeksellaceae</taxon>
        <taxon>Chryseobacterium group</taxon>
        <taxon>Chryseobacterium</taxon>
    </lineage>
</organism>
<feature type="domain" description="Beta-lactamase-related" evidence="3">
    <location>
        <begin position="73"/>
        <end position="382"/>
    </location>
</feature>
<evidence type="ECO:0000313" key="4">
    <source>
        <dbReference type="EMBL" id="SKB59802.1"/>
    </source>
</evidence>
<accession>A0ABY1L737</accession>
<dbReference type="EMBL" id="FUZE01000004">
    <property type="protein sequence ID" value="SKB59802.1"/>
    <property type="molecule type" value="Genomic_DNA"/>
</dbReference>
<proteinExistence type="predicted"/>
<evidence type="ECO:0000256" key="1">
    <source>
        <dbReference type="ARBA" id="ARBA00004370"/>
    </source>
</evidence>
<dbReference type="InterPro" id="IPR001466">
    <property type="entry name" value="Beta-lactam-related"/>
</dbReference>
<reference evidence="4 5" key="1">
    <citation type="submission" date="2017-02" db="EMBL/GenBank/DDBJ databases">
        <authorList>
            <person name="Varghese N."/>
            <person name="Submissions S."/>
        </authorList>
    </citation>
    <scope>NUCLEOTIDE SEQUENCE [LARGE SCALE GENOMIC DNA]</scope>
    <source>
        <strain evidence="4 5">DSM 16775</strain>
    </source>
</reference>
<dbReference type="InterPro" id="IPR050491">
    <property type="entry name" value="AmpC-like"/>
</dbReference>
<comment type="caution">
    <text evidence="4">The sequence shown here is derived from an EMBL/GenBank/DDBJ whole genome shotgun (WGS) entry which is preliminary data.</text>
</comment>
<name>A0ABY1L737_9FLAO</name>
<keyword evidence="2" id="KW-0472">Membrane</keyword>
<comment type="subcellular location">
    <subcellularLocation>
        <location evidence="1">Membrane</location>
    </subcellularLocation>
</comment>
<dbReference type="PANTHER" id="PTHR46825">
    <property type="entry name" value="D-ALANYL-D-ALANINE-CARBOXYPEPTIDASE/ENDOPEPTIDASE AMPH"/>
    <property type="match status" value="1"/>
</dbReference>